<accession>A0A024S298</accession>
<dbReference type="EMBL" id="KI911161">
    <property type="protein sequence ID" value="ETR98595.1"/>
    <property type="molecule type" value="Genomic_DNA"/>
</dbReference>
<evidence type="ECO:0000313" key="3">
    <source>
        <dbReference type="Proteomes" id="UP000024376"/>
    </source>
</evidence>
<feature type="non-terminal residue" evidence="2">
    <location>
        <position position="111"/>
    </location>
</feature>
<feature type="transmembrane region" description="Helical" evidence="1">
    <location>
        <begin position="82"/>
        <end position="103"/>
    </location>
</feature>
<gene>
    <name evidence="2" type="ORF">M419DRAFT_124744</name>
</gene>
<dbReference type="AlphaFoldDB" id="A0A024S298"/>
<reference evidence="3" key="1">
    <citation type="journal article" date="2013" name="Ind. Biotechnol.">
        <title>Comparative genomics analysis of Trichoderma reesei strains.</title>
        <authorList>
            <person name="Koike H."/>
            <person name="Aerts A."/>
            <person name="LaButti K."/>
            <person name="Grigoriev I.V."/>
            <person name="Baker S.E."/>
        </authorList>
    </citation>
    <scope>NUCLEOTIDE SEQUENCE [LARGE SCALE GENOMIC DNA]</scope>
    <source>
        <strain evidence="3">ATCC 56765 / BCRC 32924 / NRRL 11460 / Rut C-30</strain>
    </source>
</reference>
<protein>
    <submittedName>
        <fullName evidence="2">Uncharacterized protein</fullName>
    </submittedName>
</protein>
<dbReference type="KEGG" id="trr:M419DRAFT_124744"/>
<sequence length="111" mass="12620">MRASETDLWAPGGIAPCLPGLDDGDYIRSRSGLRRLHQRRGTGWMECESASLAERKVGYQLRTEVARWRSCSIKVFARKVPVALILTWLHWTALQGWVFMSLLSRGLYVAK</sequence>
<organism evidence="2 3">
    <name type="scientific">Hypocrea jecorina (strain ATCC 56765 / BCRC 32924 / NRRL 11460 / Rut C-30)</name>
    <name type="common">Trichoderma reesei</name>
    <dbReference type="NCBI Taxonomy" id="1344414"/>
    <lineage>
        <taxon>Eukaryota</taxon>
        <taxon>Fungi</taxon>
        <taxon>Dikarya</taxon>
        <taxon>Ascomycota</taxon>
        <taxon>Pezizomycotina</taxon>
        <taxon>Sordariomycetes</taxon>
        <taxon>Hypocreomycetidae</taxon>
        <taxon>Hypocreales</taxon>
        <taxon>Hypocreaceae</taxon>
        <taxon>Trichoderma</taxon>
    </lineage>
</organism>
<proteinExistence type="predicted"/>
<dbReference type="HOGENOM" id="CLU_2164545_0_0_1"/>
<keyword evidence="1" id="KW-0472">Membrane</keyword>
<dbReference type="Proteomes" id="UP000024376">
    <property type="component" value="Unassembled WGS sequence"/>
</dbReference>
<keyword evidence="1" id="KW-1133">Transmembrane helix</keyword>
<evidence type="ECO:0000256" key="1">
    <source>
        <dbReference type="SAM" id="Phobius"/>
    </source>
</evidence>
<name>A0A024S298_HYPJR</name>
<keyword evidence="1" id="KW-0812">Transmembrane</keyword>
<evidence type="ECO:0000313" key="2">
    <source>
        <dbReference type="EMBL" id="ETR98595.1"/>
    </source>
</evidence>